<feature type="signal peptide" evidence="6">
    <location>
        <begin position="1"/>
        <end position="18"/>
    </location>
</feature>
<proteinExistence type="inferred from homology"/>
<evidence type="ECO:0000256" key="1">
    <source>
        <dbReference type="ARBA" id="ARBA00004613"/>
    </source>
</evidence>
<evidence type="ECO:0000313" key="8">
    <source>
        <dbReference type="Proteomes" id="UP001497472"/>
    </source>
</evidence>
<reference evidence="7 8" key="1">
    <citation type="submission" date="2023-11" db="EMBL/GenBank/DDBJ databases">
        <authorList>
            <person name="Okamura Y."/>
        </authorList>
    </citation>
    <scope>NUCLEOTIDE SEQUENCE [LARGE SCALE GENOMIC DNA]</scope>
</reference>
<protein>
    <submittedName>
        <fullName evidence="7">Uncharacterized protein</fullName>
    </submittedName>
</protein>
<comment type="caution">
    <text evidence="7">The sequence shown here is derived from an EMBL/GenBank/DDBJ whole genome shotgun (WGS) entry which is preliminary data.</text>
</comment>
<evidence type="ECO:0000256" key="3">
    <source>
        <dbReference type="ARBA" id="ARBA00022525"/>
    </source>
</evidence>
<gene>
    <name evidence="7" type="ORF">LNINA_LOCUS6132</name>
</gene>
<dbReference type="GO" id="GO:0016671">
    <property type="term" value="F:oxidoreductase activity, acting on a sulfur group of donors, disulfide as acceptor"/>
    <property type="evidence" value="ECO:0007669"/>
    <property type="project" value="InterPro"/>
</dbReference>
<comment type="similarity">
    <text evidence="2">Belongs to the GILT family.</text>
</comment>
<dbReference type="GO" id="GO:0005576">
    <property type="term" value="C:extracellular region"/>
    <property type="evidence" value="ECO:0007669"/>
    <property type="project" value="UniProtKB-SubCell"/>
</dbReference>
<keyword evidence="4 6" id="KW-0732">Signal</keyword>
<keyword evidence="3" id="KW-0964">Secreted</keyword>
<dbReference type="Pfam" id="PF03227">
    <property type="entry name" value="GILT"/>
    <property type="match status" value="1"/>
</dbReference>
<organism evidence="7 8">
    <name type="scientific">Leptosia nina</name>
    <dbReference type="NCBI Taxonomy" id="320188"/>
    <lineage>
        <taxon>Eukaryota</taxon>
        <taxon>Metazoa</taxon>
        <taxon>Ecdysozoa</taxon>
        <taxon>Arthropoda</taxon>
        <taxon>Hexapoda</taxon>
        <taxon>Insecta</taxon>
        <taxon>Pterygota</taxon>
        <taxon>Neoptera</taxon>
        <taxon>Endopterygota</taxon>
        <taxon>Lepidoptera</taxon>
        <taxon>Glossata</taxon>
        <taxon>Ditrysia</taxon>
        <taxon>Papilionoidea</taxon>
        <taxon>Pieridae</taxon>
        <taxon>Pierinae</taxon>
        <taxon>Leptosia</taxon>
    </lineage>
</organism>
<dbReference type="EMBL" id="CAVLEF010000008">
    <property type="protein sequence ID" value="CAK1546571.1"/>
    <property type="molecule type" value="Genomic_DNA"/>
</dbReference>
<evidence type="ECO:0000256" key="5">
    <source>
        <dbReference type="ARBA" id="ARBA00023180"/>
    </source>
</evidence>
<evidence type="ECO:0000256" key="6">
    <source>
        <dbReference type="SAM" id="SignalP"/>
    </source>
</evidence>
<comment type="subcellular location">
    <subcellularLocation>
        <location evidence="1">Secreted</location>
    </subcellularLocation>
</comment>
<evidence type="ECO:0000313" key="7">
    <source>
        <dbReference type="EMBL" id="CAK1546571.1"/>
    </source>
</evidence>
<evidence type="ECO:0000256" key="2">
    <source>
        <dbReference type="ARBA" id="ARBA00005679"/>
    </source>
</evidence>
<sequence>MSLLHFGLFLSLLSASYSQVQPVNGKIRVQIGGTAGCPFVARYITESVGPVFAKYGQFLDIEFVPWGKTRRTENGELECQFGKRDCWANRLHRCAIDLLKDDPAAMVRYMVCEFTTPKPGYNGSYQCARDVGLRLIEVDNCMATEAGDRLAVAAESAATEAINTFGSIPYTVINGIVNRDVSVQARERLESVICFALADDPNSGIKACKI</sequence>
<dbReference type="PANTHER" id="PTHR13234">
    <property type="entry name" value="GAMMA-INTERFERON INDUCIBLE LYSOSOMAL THIOL REDUCTASE GILT"/>
    <property type="match status" value="1"/>
</dbReference>
<feature type="chain" id="PRO_5043572736" evidence="6">
    <location>
        <begin position="19"/>
        <end position="210"/>
    </location>
</feature>
<dbReference type="InterPro" id="IPR004911">
    <property type="entry name" value="Interferon-induced_GILT"/>
</dbReference>
<keyword evidence="5" id="KW-0325">Glycoprotein</keyword>
<evidence type="ECO:0000256" key="4">
    <source>
        <dbReference type="ARBA" id="ARBA00022729"/>
    </source>
</evidence>
<keyword evidence="8" id="KW-1185">Reference proteome</keyword>
<name>A0AAV1JAV7_9NEOP</name>
<dbReference type="PANTHER" id="PTHR13234:SF8">
    <property type="entry name" value="GAMMA-INTERFERON-INDUCIBLE LYSOSOMAL THIOL REDUCTASE"/>
    <property type="match status" value="1"/>
</dbReference>
<accession>A0AAV1JAV7</accession>
<dbReference type="AlphaFoldDB" id="A0AAV1JAV7"/>
<dbReference type="Proteomes" id="UP001497472">
    <property type="component" value="Unassembled WGS sequence"/>
</dbReference>